<keyword evidence="4" id="KW-0648">Protein biosynthesis</keyword>
<evidence type="ECO:0000256" key="3">
    <source>
        <dbReference type="ARBA" id="ARBA00022768"/>
    </source>
</evidence>
<evidence type="ECO:0000313" key="8">
    <source>
        <dbReference type="EMBL" id="ELW63891.1"/>
    </source>
</evidence>
<gene>
    <name evidence="8" type="ORF">TREES_T100007731</name>
</gene>
<dbReference type="Gene3D" id="2.40.30.10">
    <property type="entry name" value="Translation factors"/>
    <property type="match status" value="2"/>
</dbReference>
<dbReference type="GO" id="GO:0005525">
    <property type="term" value="F:GTP binding"/>
    <property type="evidence" value="ECO:0007669"/>
    <property type="project" value="UniProtKB-KW"/>
</dbReference>
<name>L9KMA1_TUPCH</name>
<evidence type="ECO:0000256" key="5">
    <source>
        <dbReference type="ARBA" id="ARBA00023134"/>
    </source>
</evidence>
<evidence type="ECO:0000256" key="4">
    <source>
        <dbReference type="ARBA" id="ARBA00022917"/>
    </source>
</evidence>
<dbReference type="Pfam" id="PF22594">
    <property type="entry name" value="GTP-eEF1A_C"/>
    <property type="match status" value="1"/>
</dbReference>
<keyword evidence="2" id="KW-0547">Nucleotide-binding</keyword>
<reference evidence="9" key="2">
    <citation type="journal article" date="2013" name="Nat. Commun.">
        <title>Genome of the Chinese tree shrew.</title>
        <authorList>
            <person name="Fan Y."/>
            <person name="Huang Z.Y."/>
            <person name="Cao C.C."/>
            <person name="Chen C.S."/>
            <person name="Chen Y.X."/>
            <person name="Fan D.D."/>
            <person name="He J."/>
            <person name="Hou H.L."/>
            <person name="Hu L."/>
            <person name="Hu X.T."/>
            <person name="Jiang X.T."/>
            <person name="Lai R."/>
            <person name="Lang Y.S."/>
            <person name="Liang B."/>
            <person name="Liao S.G."/>
            <person name="Mu D."/>
            <person name="Ma Y.Y."/>
            <person name="Niu Y.Y."/>
            <person name="Sun X.Q."/>
            <person name="Xia J.Q."/>
            <person name="Xiao J."/>
            <person name="Xiong Z.Q."/>
            <person name="Xu L."/>
            <person name="Yang L."/>
            <person name="Zhang Y."/>
            <person name="Zhao W."/>
            <person name="Zhao X.D."/>
            <person name="Zheng Y.T."/>
            <person name="Zhou J.M."/>
            <person name="Zhu Y.B."/>
            <person name="Zhang G.J."/>
            <person name="Wang J."/>
            <person name="Yao Y.G."/>
        </authorList>
    </citation>
    <scope>NUCLEOTIDE SEQUENCE [LARGE SCALE GENOMIC DNA]</scope>
</reference>
<dbReference type="AlphaFoldDB" id="L9KMA1"/>
<sequence>MPQGTDFIKNMIMGTSRANCAVLIVTAGVSEFEASMSKNRQTQEHALLAYTLGVKQLIVGVYKMDSTEPPYTQKKYKEIVKEVTTYIKKIGYHPNTVAFVLISGWNGDNMLDPSANIPWFKGWKVTRKAGNTNGTTLLQVLDCILPPTCPTGKPVYRPLQDMYKIGDISTVPVGRVETGVLKPSMVVTFTPFNVTTEVKSIEIHNEALSGALPGTTSNHAPVLNCHTAHIACNFAELKEKLDRRSDKKLEDGPKFLKSSDSAIVDMVPGKSMCVESFSDYPLGRFAVRDMRQTVAVGVIKAVDKN</sequence>
<dbReference type="InterPro" id="IPR009000">
    <property type="entry name" value="Transl_B-barrel_sf"/>
</dbReference>
<dbReference type="GO" id="GO:0003746">
    <property type="term" value="F:translation elongation factor activity"/>
    <property type="evidence" value="ECO:0007669"/>
    <property type="project" value="UniProtKB-KW"/>
</dbReference>
<dbReference type="Proteomes" id="UP000011518">
    <property type="component" value="Unassembled WGS sequence"/>
</dbReference>
<dbReference type="InterPro" id="IPR009001">
    <property type="entry name" value="Transl_elong_EF1A/Init_IF2_C"/>
</dbReference>
<evidence type="ECO:0000256" key="2">
    <source>
        <dbReference type="ARBA" id="ARBA00022741"/>
    </source>
</evidence>
<dbReference type="Gene3D" id="3.40.50.300">
    <property type="entry name" value="P-loop containing nucleotide triphosphate hydrolases"/>
    <property type="match status" value="1"/>
</dbReference>
<evidence type="ECO:0000259" key="7">
    <source>
        <dbReference type="Pfam" id="PF22594"/>
    </source>
</evidence>
<dbReference type="EMBL" id="KB320758">
    <property type="protein sequence ID" value="ELW63891.1"/>
    <property type="molecule type" value="Genomic_DNA"/>
</dbReference>
<dbReference type="STRING" id="246437.L9KMA1"/>
<dbReference type="Pfam" id="PF00009">
    <property type="entry name" value="GTP_EFTU"/>
    <property type="match status" value="1"/>
</dbReference>
<dbReference type="SUPFAM" id="SSF50465">
    <property type="entry name" value="EF-Tu/eEF-1alpha/eIF2-gamma C-terminal domain"/>
    <property type="match status" value="1"/>
</dbReference>
<dbReference type="SUPFAM" id="SSF52540">
    <property type="entry name" value="P-loop containing nucleoside triphosphate hydrolases"/>
    <property type="match status" value="1"/>
</dbReference>
<dbReference type="InterPro" id="IPR000795">
    <property type="entry name" value="T_Tr_GTP-bd_dom"/>
</dbReference>
<keyword evidence="9" id="KW-1185">Reference proteome</keyword>
<dbReference type="InterPro" id="IPR027417">
    <property type="entry name" value="P-loop_NTPase"/>
</dbReference>
<reference evidence="9" key="1">
    <citation type="submission" date="2012-07" db="EMBL/GenBank/DDBJ databases">
        <title>Genome of the Chinese tree shrew, a rising model animal genetically related to primates.</title>
        <authorList>
            <person name="Zhang G."/>
            <person name="Fan Y."/>
            <person name="Yao Y."/>
            <person name="Huang Z."/>
        </authorList>
    </citation>
    <scope>NUCLEOTIDE SEQUENCE [LARGE SCALE GENOMIC DNA]</scope>
</reference>
<organism evidence="8 9">
    <name type="scientific">Tupaia chinensis</name>
    <name type="common">Chinese tree shrew</name>
    <name type="synonym">Tupaia belangeri chinensis</name>
    <dbReference type="NCBI Taxonomy" id="246437"/>
    <lineage>
        <taxon>Eukaryota</taxon>
        <taxon>Metazoa</taxon>
        <taxon>Chordata</taxon>
        <taxon>Craniata</taxon>
        <taxon>Vertebrata</taxon>
        <taxon>Euteleostomi</taxon>
        <taxon>Mammalia</taxon>
        <taxon>Eutheria</taxon>
        <taxon>Euarchontoglires</taxon>
        <taxon>Scandentia</taxon>
        <taxon>Tupaiidae</taxon>
        <taxon>Tupaia</taxon>
    </lineage>
</organism>
<proteinExistence type="inferred from homology"/>
<evidence type="ECO:0000313" key="9">
    <source>
        <dbReference type="Proteomes" id="UP000011518"/>
    </source>
</evidence>
<dbReference type="InterPro" id="IPR054696">
    <property type="entry name" value="GTP-eEF1A_C"/>
</dbReference>
<feature type="domain" description="GTP-eEF1A C-terminal" evidence="7">
    <location>
        <begin position="217"/>
        <end position="300"/>
    </location>
</feature>
<keyword evidence="3 8" id="KW-0251">Elongation factor</keyword>
<keyword evidence="5" id="KW-0342">GTP-binding</keyword>
<dbReference type="CDD" id="cd03705">
    <property type="entry name" value="EF1_alpha_III"/>
    <property type="match status" value="1"/>
</dbReference>
<dbReference type="GO" id="GO:0003924">
    <property type="term" value="F:GTPase activity"/>
    <property type="evidence" value="ECO:0007669"/>
    <property type="project" value="InterPro"/>
</dbReference>
<protein>
    <submittedName>
        <fullName evidence="8">Elongation factor 1-alpha 1</fullName>
    </submittedName>
</protein>
<evidence type="ECO:0000256" key="1">
    <source>
        <dbReference type="ARBA" id="ARBA00007249"/>
    </source>
</evidence>
<dbReference type="FunFam" id="2.40.30.10:FF:000005">
    <property type="entry name" value="Elongation factor 1-alpha"/>
    <property type="match status" value="1"/>
</dbReference>
<dbReference type="InterPro" id="IPR050100">
    <property type="entry name" value="TRAFAC_GTPase_members"/>
</dbReference>
<feature type="domain" description="Tr-type G" evidence="6">
    <location>
        <begin position="5"/>
        <end position="146"/>
    </location>
</feature>
<dbReference type="SUPFAM" id="SSF50447">
    <property type="entry name" value="Translation proteins"/>
    <property type="match status" value="1"/>
</dbReference>
<accession>L9KMA1</accession>
<dbReference type="PANTHER" id="PTHR23115">
    <property type="entry name" value="TRANSLATION FACTOR"/>
    <property type="match status" value="1"/>
</dbReference>
<evidence type="ECO:0000259" key="6">
    <source>
        <dbReference type="Pfam" id="PF00009"/>
    </source>
</evidence>
<comment type="similarity">
    <text evidence="1">Belongs to the TRAFAC class translation factor GTPase superfamily. Classic translation factor GTPase family. EF-Tu/EF-1A subfamily.</text>
</comment>
<dbReference type="InParanoid" id="L9KMA1"/>